<evidence type="ECO:0000313" key="4">
    <source>
        <dbReference type="Proteomes" id="UP001319861"/>
    </source>
</evidence>
<sequence length="495" mass="52373">MFEEVARAEPLERPAGVALPHDPADFSRVLAGVVSELGVGGSPTVAEVTSWTTTLGTPFDEDAALGEAELVDRIAATERLKAAAAARQARDTVLLEKRIRERRTAEAAGAPVPSGEQIGKGPREVDPGIEAGQAVALARCESPSRGGRLVGLAKALVNEMPHTLNALASGRTNEWRATLMARETACLSVEDRVRVDEAMVPVYARGGVGDRQLVAEARAHAQRLDPAAAVKRARRAESERRVTVRPAPDSMAVLSCLLPAAQAIAAYKALTAAADSARAEGADELDGRTRDQFMADTVVERLTGQCNAKDVRIEANVVITDASLLGGSADPAVLTGYGMIPAQVGRDLIGNATAEGRAALRRLYTKPGAGALVAMESRSRAFPDGLKQFIATRDVTCLNPWCDAPIRQFDHVIPAARGGPTTVENGQGLCEHCNQAKEAPGWHETTTPATRHTVTVTTPTGHRYTSTAPPLPGNREIVGHRVEFPGGEYVFHTAA</sequence>
<dbReference type="Proteomes" id="UP001319861">
    <property type="component" value="Chromosome"/>
</dbReference>
<protein>
    <recommendedName>
        <fullName evidence="2">HNH nuclease domain-containing protein</fullName>
    </recommendedName>
</protein>
<feature type="region of interest" description="Disordered" evidence="1">
    <location>
        <begin position="104"/>
        <end position="126"/>
    </location>
</feature>
<dbReference type="InterPro" id="IPR002711">
    <property type="entry name" value="HNH"/>
</dbReference>
<organism evidence="3 4">
    <name type="scientific">Sinomonas cyclohexanicum</name>
    <name type="common">Corynebacterium cyclohexanicum</name>
    <dbReference type="NCBI Taxonomy" id="322009"/>
    <lineage>
        <taxon>Bacteria</taxon>
        <taxon>Bacillati</taxon>
        <taxon>Actinomycetota</taxon>
        <taxon>Actinomycetes</taxon>
        <taxon>Micrococcales</taxon>
        <taxon>Micrococcaceae</taxon>
        <taxon>Sinomonas</taxon>
    </lineage>
</organism>
<dbReference type="Pfam" id="PF01844">
    <property type="entry name" value="HNH"/>
    <property type="match status" value="1"/>
</dbReference>
<proteinExistence type="predicted"/>
<gene>
    <name evidence="3" type="ORF">SCMU_20540</name>
</gene>
<evidence type="ECO:0000256" key="1">
    <source>
        <dbReference type="SAM" id="MobiDB-lite"/>
    </source>
</evidence>
<dbReference type="InterPro" id="IPR003615">
    <property type="entry name" value="HNH_nuc"/>
</dbReference>
<dbReference type="Gene3D" id="1.10.30.50">
    <property type="match status" value="1"/>
</dbReference>
<evidence type="ECO:0000259" key="2">
    <source>
        <dbReference type="SMART" id="SM00507"/>
    </source>
</evidence>
<dbReference type="RefSeq" id="WP_229232845.1">
    <property type="nucleotide sequence ID" value="NZ_AP024525.1"/>
</dbReference>
<keyword evidence="4" id="KW-1185">Reference proteome</keyword>
<reference evidence="3 4" key="1">
    <citation type="journal article" date="2021" name="J. Biosci. Bioeng.">
        <title>Identification and characterization of a chc gene cluster responsible for the aromatization pathway of cyclohexanecarboxylate degradation in Sinomonas cyclohexanicum ATCC 51369.</title>
        <authorList>
            <person name="Yamamoto T."/>
            <person name="Hasegawa Y."/>
            <person name="Lau P.C.K."/>
            <person name="Iwaki H."/>
        </authorList>
    </citation>
    <scope>NUCLEOTIDE SEQUENCE [LARGE SCALE GENOMIC DNA]</scope>
    <source>
        <strain evidence="3 4">ATCC 51369</strain>
    </source>
</reference>
<evidence type="ECO:0000313" key="3">
    <source>
        <dbReference type="EMBL" id="BCT76212.1"/>
    </source>
</evidence>
<feature type="domain" description="HNH nuclease" evidence="2">
    <location>
        <begin position="385"/>
        <end position="435"/>
    </location>
</feature>
<name>A0ABN6FJG0_SINCY</name>
<dbReference type="SMART" id="SM00507">
    <property type="entry name" value="HNHc"/>
    <property type="match status" value="1"/>
</dbReference>
<accession>A0ABN6FJG0</accession>
<dbReference type="CDD" id="cd00085">
    <property type="entry name" value="HNHc"/>
    <property type="match status" value="1"/>
</dbReference>
<dbReference type="EMBL" id="AP024525">
    <property type="protein sequence ID" value="BCT76212.1"/>
    <property type="molecule type" value="Genomic_DNA"/>
</dbReference>